<comment type="caution">
    <text evidence="3">The sequence shown here is derived from an EMBL/GenBank/DDBJ whole genome shotgun (WGS) entry which is preliminary data.</text>
</comment>
<keyword evidence="1" id="KW-0472">Membrane</keyword>
<dbReference type="GO" id="GO:0030889">
    <property type="term" value="P:negative regulation of B cell proliferation"/>
    <property type="evidence" value="ECO:0007669"/>
    <property type="project" value="TreeGrafter"/>
</dbReference>
<sequence>MGSCQDSEYWDSLVRTCILCKDMCDQRIIKAKCAPVCEALRCTNTAGSYYDMLLRKCISCAEVCGQHPVQCGAACQGVLRLRKVLALCSVLPSPDGGAAAGDPQALVSTSRKMGSTATAAAAAAPSVCPPMRTALELQPARMGRPVLEHYHAALIYSLLGVCLSVLLCTLSLAVFMMLRKRGELCPRKKASGHTPASSKACLMESGSLQGSLSGRGTPETVGTCSYCFPELAGTETAAQTHRHTGLAAMETAAQTHRHTGLAAMETAAQTHRHTGLAAMETAAQTHRHTGLAAMETAPQTHRHTGLAAMETAAQTHRHTGLAAMETAPQTHRHTGLAAMETAPQTQRHTGLAAMETAPQTHRHTGLAAMETAPQTQRHTGLAAMETAPQTQRHTALLYKQAAATTASSMYGSDRALNIICSPTQPTT</sequence>
<keyword evidence="1" id="KW-1133">Transmembrane helix</keyword>
<dbReference type="InterPro" id="IPR015384">
    <property type="entry name" value="TACI_Cys-rich-dom"/>
</dbReference>
<dbReference type="SUPFAM" id="SSF57586">
    <property type="entry name" value="TNF receptor-like"/>
    <property type="match status" value="1"/>
</dbReference>
<dbReference type="GO" id="GO:0001782">
    <property type="term" value="P:B cell homeostasis"/>
    <property type="evidence" value="ECO:0007669"/>
    <property type="project" value="TreeGrafter"/>
</dbReference>
<dbReference type="EMBL" id="SCEB01214840">
    <property type="protein sequence ID" value="RXM32815.1"/>
    <property type="molecule type" value="Genomic_DNA"/>
</dbReference>
<dbReference type="AlphaFoldDB" id="A0A444UCB9"/>
<name>A0A444UCB9_ACIRT</name>
<dbReference type="Pfam" id="PF09305">
    <property type="entry name" value="TACI-CRD2"/>
    <property type="match status" value="1"/>
</dbReference>
<gene>
    <name evidence="3" type="ORF">EOD39_5924</name>
</gene>
<dbReference type="GO" id="GO:0005886">
    <property type="term" value="C:plasma membrane"/>
    <property type="evidence" value="ECO:0007669"/>
    <property type="project" value="InterPro"/>
</dbReference>
<protein>
    <submittedName>
        <fullName evidence="3">Tumor necrosis factor receptor superfamily member 13B</fullName>
    </submittedName>
</protein>
<dbReference type="GO" id="GO:0002244">
    <property type="term" value="P:hematopoietic progenitor cell differentiation"/>
    <property type="evidence" value="ECO:0007669"/>
    <property type="project" value="TreeGrafter"/>
</dbReference>
<evidence type="ECO:0000259" key="2">
    <source>
        <dbReference type="Pfam" id="PF09305"/>
    </source>
</evidence>
<feature type="domain" description="TACI cysteine-rich" evidence="2">
    <location>
        <begin position="40"/>
        <end position="77"/>
    </location>
</feature>
<evidence type="ECO:0000313" key="3">
    <source>
        <dbReference type="EMBL" id="RXM32815.1"/>
    </source>
</evidence>
<dbReference type="Gene3D" id="4.10.1290.10">
    <property type="entry name" value="Tumor necrosis factor receptor superfamily"/>
    <property type="match status" value="2"/>
</dbReference>
<organism evidence="3 4">
    <name type="scientific">Acipenser ruthenus</name>
    <name type="common">Sterlet sturgeon</name>
    <dbReference type="NCBI Taxonomy" id="7906"/>
    <lineage>
        <taxon>Eukaryota</taxon>
        <taxon>Metazoa</taxon>
        <taxon>Chordata</taxon>
        <taxon>Craniata</taxon>
        <taxon>Vertebrata</taxon>
        <taxon>Euteleostomi</taxon>
        <taxon>Actinopterygii</taxon>
        <taxon>Chondrostei</taxon>
        <taxon>Acipenseriformes</taxon>
        <taxon>Acipenseridae</taxon>
        <taxon>Acipenser</taxon>
    </lineage>
</organism>
<evidence type="ECO:0000256" key="1">
    <source>
        <dbReference type="SAM" id="Phobius"/>
    </source>
</evidence>
<dbReference type="InterPro" id="IPR022317">
    <property type="entry name" value="TNFR_13B"/>
</dbReference>
<dbReference type="PANTHER" id="PTHR15511:SF2">
    <property type="entry name" value="TUMOR NECROSIS FACTOR RECEPTOR SUPERFAMILY MEMBER 13B"/>
    <property type="match status" value="1"/>
</dbReference>
<dbReference type="PANTHER" id="PTHR15511">
    <property type="entry name" value="TUMOR NECROSIS FACTOR RECEPTOR SUPERFAMILY MEMBER 13B"/>
    <property type="match status" value="1"/>
</dbReference>
<accession>A0A444UCB9</accession>
<reference evidence="3 4" key="1">
    <citation type="submission" date="2019-01" db="EMBL/GenBank/DDBJ databases">
        <title>Draft Genome and Complete Hox-Cluster Characterization of the Sterlet Sturgeon (Acipenser ruthenus).</title>
        <authorList>
            <person name="Wei Q."/>
        </authorList>
    </citation>
    <scope>NUCLEOTIDE SEQUENCE [LARGE SCALE GENOMIC DNA]</scope>
    <source>
        <strain evidence="3">WHYD16114868_AA</strain>
        <tissue evidence="3">Blood</tissue>
    </source>
</reference>
<dbReference type="Proteomes" id="UP000289886">
    <property type="component" value="Unassembled WGS sequence"/>
</dbReference>
<evidence type="ECO:0000313" key="4">
    <source>
        <dbReference type="Proteomes" id="UP000289886"/>
    </source>
</evidence>
<proteinExistence type="predicted"/>
<keyword evidence="1" id="KW-0812">Transmembrane</keyword>
<keyword evidence="3" id="KW-0675">Receptor</keyword>
<feature type="transmembrane region" description="Helical" evidence="1">
    <location>
        <begin position="154"/>
        <end position="178"/>
    </location>
</feature>
<keyword evidence="4" id="KW-1185">Reference proteome</keyword>